<keyword evidence="2" id="KW-0813">Transport</keyword>
<keyword evidence="3" id="KW-0812">Transmembrane</keyword>
<dbReference type="GO" id="GO:0005886">
    <property type="term" value="C:plasma membrane"/>
    <property type="evidence" value="ECO:0007669"/>
    <property type="project" value="UniProtKB-SubCell"/>
</dbReference>
<evidence type="ECO:0000256" key="3">
    <source>
        <dbReference type="SAM" id="Phobius"/>
    </source>
</evidence>
<dbReference type="AlphaFoldDB" id="A0A9D1IRA1"/>
<protein>
    <recommendedName>
        <fullName evidence="2">Biotin transporter</fullName>
    </recommendedName>
</protein>
<comment type="similarity">
    <text evidence="1 2">Belongs to the BioY family.</text>
</comment>
<feature type="transmembrane region" description="Helical" evidence="3">
    <location>
        <begin position="151"/>
        <end position="178"/>
    </location>
</feature>
<dbReference type="GO" id="GO:0015225">
    <property type="term" value="F:biotin transmembrane transporter activity"/>
    <property type="evidence" value="ECO:0007669"/>
    <property type="project" value="UniProtKB-UniRule"/>
</dbReference>
<keyword evidence="2" id="KW-1003">Cell membrane</keyword>
<reference evidence="4" key="1">
    <citation type="submission" date="2020-10" db="EMBL/GenBank/DDBJ databases">
        <authorList>
            <person name="Gilroy R."/>
        </authorList>
    </citation>
    <scope>NUCLEOTIDE SEQUENCE</scope>
    <source>
        <strain evidence="4">4509</strain>
    </source>
</reference>
<dbReference type="PIRSF" id="PIRSF016661">
    <property type="entry name" value="BioY"/>
    <property type="match status" value="1"/>
</dbReference>
<dbReference type="PANTHER" id="PTHR34295">
    <property type="entry name" value="BIOTIN TRANSPORTER BIOY"/>
    <property type="match status" value="1"/>
</dbReference>
<feature type="transmembrane region" description="Helical" evidence="3">
    <location>
        <begin position="62"/>
        <end position="79"/>
    </location>
</feature>
<sequence>MATLARSHTKLKSMVFVALMAAFLCIVSPISIPLPLVPITLQTFAVFAASALLGWKKGTLAVLIYLLLGLIGLPVFSGWTGGFSSFATPSSGYIIGFLFTALLTGFLIDRFPNRLWMYPAAMAAGLVVCYLFGTLWFLVYMNVWMATPYTLWQALLVCVIPFLVGDALKIGAATALCYPLRKQLTRSGVLQGRSSNR</sequence>
<comment type="caution">
    <text evidence="4">The sequence shown here is derived from an EMBL/GenBank/DDBJ whole genome shotgun (WGS) entry which is preliminary data.</text>
</comment>
<feature type="transmembrane region" description="Helical" evidence="3">
    <location>
        <begin position="115"/>
        <end position="139"/>
    </location>
</feature>
<keyword evidence="2 3" id="KW-0472">Membrane</keyword>
<organism evidence="4 5">
    <name type="scientific">Candidatus Egerieicola faecale</name>
    <dbReference type="NCBI Taxonomy" id="2840774"/>
    <lineage>
        <taxon>Bacteria</taxon>
        <taxon>Bacillati</taxon>
        <taxon>Bacillota</taxon>
        <taxon>Clostridia</taxon>
        <taxon>Eubacteriales</taxon>
        <taxon>Oscillospiraceae</taxon>
        <taxon>Oscillospiraceae incertae sedis</taxon>
        <taxon>Candidatus Egerieicola</taxon>
    </lineage>
</organism>
<feature type="transmembrane region" description="Helical" evidence="3">
    <location>
        <begin position="39"/>
        <end position="55"/>
    </location>
</feature>
<evidence type="ECO:0000256" key="2">
    <source>
        <dbReference type="PIRNR" id="PIRNR016661"/>
    </source>
</evidence>
<dbReference type="Proteomes" id="UP000824082">
    <property type="component" value="Unassembled WGS sequence"/>
</dbReference>
<keyword evidence="3" id="KW-1133">Transmembrane helix</keyword>
<accession>A0A9D1IRA1</accession>
<evidence type="ECO:0000256" key="1">
    <source>
        <dbReference type="ARBA" id="ARBA00010692"/>
    </source>
</evidence>
<dbReference type="Gene3D" id="1.10.1760.20">
    <property type="match status" value="1"/>
</dbReference>
<evidence type="ECO:0000313" key="4">
    <source>
        <dbReference type="EMBL" id="HIU41326.1"/>
    </source>
</evidence>
<comment type="subcellular location">
    <subcellularLocation>
        <location evidence="2">Cell membrane</location>
        <topology evidence="2">Multi-pass membrane protein</topology>
    </subcellularLocation>
</comment>
<dbReference type="EMBL" id="DVMX01000035">
    <property type="protein sequence ID" value="HIU41326.1"/>
    <property type="molecule type" value="Genomic_DNA"/>
</dbReference>
<reference evidence="4" key="2">
    <citation type="journal article" date="2021" name="PeerJ">
        <title>Extensive microbial diversity within the chicken gut microbiome revealed by metagenomics and culture.</title>
        <authorList>
            <person name="Gilroy R."/>
            <person name="Ravi A."/>
            <person name="Getino M."/>
            <person name="Pursley I."/>
            <person name="Horton D.L."/>
            <person name="Alikhan N.F."/>
            <person name="Baker D."/>
            <person name="Gharbi K."/>
            <person name="Hall N."/>
            <person name="Watson M."/>
            <person name="Adriaenssens E.M."/>
            <person name="Foster-Nyarko E."/>
            <person name="Jarju S."/>
            <person name="Secka A."/>
            <person name="Antonio M."/>
            <person name="Oren A."/>
            <person name="Chaudhuri R.R."/>
            <person name="La Ragione R."/>
            <person name="Hildebrand F."/>
            <person name="Pallen M.J."/>
        </authorList>
    </citation>
    <scope>NUCLEOTIDE SEQUENCE</scope>
    <source>
        <strain evidence="4">4509</strain>
    </source>
</reference>
<dbReference type="InterPro" id="IPR003784">
    <property type="entry name" value="BioY"/>
</dbReference>
<gene>
    <name evidence="4" type="ORF">IAD19_02095</name>
</gene>
<feature type="transmembrane region" description="Helical" evidence="3">
    <location>
        <begin position="91"/>
        <end position="108"/>
    </location>
</feature>
<evidence type="ECO:0000313" key="5">
    <source>
        <dbReference type="Proteomes" id="UP000824082"/>
    </source>
</evidence>
<proteinExistence type="inferred from homology"/>
<name>A0A9D1IRA1_9FIRM</name>
<dbReference type="PANTHER" id="PTHR34295:SF1">
    <property type="entry name" value="BIOTIN TRANSPORTER BIOY"/>
    <property type="match status" value="1"/>
</dbReference>
<dbReference type="Pfam" id="PF02632">
    <property type="entry name" value="BioY"/>
    <property type="match status" value="1"/>
</dbReference>